<reference evidence="2" key="1">
    <citation type="submission" date="2016-10" db="EMBL/GenBank/DDBJ databases">
        <authorList>
            <person name="Varghese N."/>
            <person name="Submissions S."/>
        </authorList>
    </citation>
    <scope>NUCLEOTIDE SEQUENCE [LARGE SCALE GENOMIC DNA]</scope>
    <source>
        <strain evidence="2">DSM 26879</strain>
    </source>
</reference>
<evidence type="ECO:0000313" key="2">
    <source>
        <dbReference type="Proteomes" id="UP000199478"/>
    </source>
</evidence>
<proteinExistence type="predicted"/>
<organism evidence="1 2">
    <name type="scientific">Yoonia tamlensis</name>
    <dbReference type="NCBI Taxonomy" id="390270"/>
    <lineage>
        <taxon>Bacteria</taxon>
        <taxon>Pseudomonadati</taxon>
        <taxon>Pseudomonadota</taxon>
        <taxon>Alphaproteobacteria</taxon>
        <taxon>Rhodobacterales</taxon>
        <taxon>Paracoccaceae</taxon>
        <taxon>Yoonia</taxon>
    </lineage>
</organism>
<keyword evidence="2" id="KW-1185">Reference proteome</keyword>
<evidence type="ECO:0008006" key="3">
    <source>
        <dbReference type="Google" id="ProtNLM"/>
    </source>
</evidence>
<name>A0A1I6HBI9_9RHOB</name>
<dbReference type="Proteomes" id="UP000199478">
    <property type="component" value="Unassembled WGS sequence"/>
</dbReference>
<dbReference type="OrthoDB" id="7861976at2"/>
<accession>A0A1I6HBI9</accession>
<dbReference type="AlphaFoldDB" id="A0A1I6HBI9"/>
<dbReference type="RefSeq" id="WP_090200738.1">
    <property type="nucleotide sequence ID" value="NZ_FOYP01000002.1"/>
</dbReference>
<sequence>MTRIKQAKALAELTSISLHAAQAKMAALVTRETGLRENLAQLVQQRDQPGFAPGSMVDAALAAGANVRWQHWVDQRRRVINTELAQVLALKSQYHAQLGQAFGRDQAAKSVIDRLEKTRMTIDLRRKYYES</sequence>
<gene>
    <name evidence="1" type="ORF">SAMN04488005_2478</name>
</gene>
<dbReference type="EMBL" id="FOYP01000002">
    <property type="protein sequence ID" value="SFR51839.1"/>
    <property type="molecule type" value="Genomic_DNA"/>
</dbReference>
<dbReference type="STRING" id="390270.SAMN04488005_2478"/>
<evidence type="ECO:0000313" key="1">
    <source>
        <dbReference type="EMBL" id="SFR51839.1"/>
    </source>
</evidence>
<protein>
    <recommendedName>
        <fullName evidence="3">Flagellar FliJ protein</fullName>
    </recommendedName>
</protein>